<name>A0A7X6RJR7_9NOCA</name>
<protein>
    <submittedName>
        <fullName evidence="1">DUF4186 domain-containing protein</fullName>
    </submittedName>
</protein>
<accession>A0A7X6RJR7</accession>
<evidence type="ECO:0000313" key="1">
    <source>
        <dbReference type="EMBL" id="NKY87874.1"/>
    </source>
</evidence>
<gene>
    <name evidence="1" type="ORF">HGA07_19845</name>
</gene>
<comment type="caution">
    <text evidence="1">The sequence shown here is derived from an EMBL/GenBank/DDBJ whole genome shotgun (WGS) entry which is preliminary data.</text>
</comment>
<dbReference type="AlphaFoldDB" id="A0A7X6RJR7"/>
<dbReference type="RefSeq" id="WP_040724513.1">
    <property type="nucleotide sequence ID" value="NZ_CAWPHS010000015.1"/>
</dbReference>
<dbReference type="Proteomes" id="UP000523447">
    <property type="component" value="Unassembled WGS sequence"/>
</dbReference>
<reference evidence="1 2" key="1">
    <citation type="submission" date="2020-04" db="EMBL/GenBank/DDBJ databases">
        <title>MicrobeNet Type strains.</title>
        <authorList>
            <person name="Nicholson A.C."/>
        </authorList>
    </citation>
    <scope>NUCLEOTIDE SEQUENCE [LARGE SCALE GENOMIC DNA]</scope>
    <source>
        <strain evidence="1 2">DSM 44445</strain>
    </source>
</reference>
<dbReference type="InterPro" id="IPR020378">
    <property type="entry name" value="DUF4186"/>
</dbReference>
<proteinExistence type="predicted"/>
<sequence>MSDRAELDARLNEIARHPFRAKFHLRAPEVEFVALRGMKVVREHAVDLIGRRLAPAHPARDGKQTPWGGHPVFRAQHATGTCCRGCLQRTHGIAKGHDLTDREREYVVEIICRWVELECARRTDAPVRG</sequence>
<dbReference type="EMBL" id="JAAXPE010000022">
    <property type="protein sequence ID" value="NKY87874.1"/>
    <property type="molecule type" value="Genomic_DNA"/>
</dbReference>
<organism evidence="1 2">
    <name type="scientific">Nocardia veterana</name>
    <dbReference type="NCBI Taxonomy" id="132249"/>
    <lineage>
        <taxon>Bacteria</taxon>
        <taxon>Bacillati</taxon>
        <taxon>Actinomycetota</taxon>
        <taxon>Actinomycetes</taxon>
        <taxon>Mycobacteriales</taxon>
        <taxon>Nocardiaceae</taxon>
        <taxon>Nocardia</taxon>
    </lineage>
</organism>
<evidence type="ECO:0000313" key="2">
    <source>
        <dbReference type="Proteomes" id="UP000523447"/>
    </source>
</evidence>
<dbReference type="Pfam" id="PF13811">
    <property type="entry name" value="DUF4186"/>
    <property type="match status" value="1"/>
</dbReference>
<keyword evidence="2" id="KW-1185">Reference proteome</keyword>